<dbReference type="GeneID" id="59265959"/>
<dbReference type="RefSeq" id="XP_037187925.1">
    <property type="nucleotide sequence ID" value="XM_037342267.1"/>
</dbReference>
<accession>A0A8H6AJV6</accession>
<evidence type="ECO:0000313" key="1">
    <source>
        <dbReference type="EMBL" id="KAF5868976.1"/>
    </source>
</evidence>
<sequence>MSKLTPAILEGDSRSFFQHVEKLFADNEDAYEKASFEAKVVRFWKRCSPCKETLVLACVVEAFAKLSSDTSIGNIFTSSHTCPSTSTLCANVIECKSLEKAMANPDRPGNFHELEVGAGIGSMAVYVVWHLRKLDVLLEYVFKDLSASYGAAAKRTFKNYLKMESTTLDNEKEPTGSCVHTLQVVISTTWMCAKGNLITWLTTTCELFRDDSVVTLAVLTQDMF</sequence>
<organism evidence="1 2">
    <name type="scientific">Botrytis fragariae</name>
    <dbReference type="NCBI Taxonomy" id="1964551"/>
    <lineage>
        <taxon>Eukaryota</taxon>
        <taxon>Fungi</taxon>
        <taxon>Dikarya</taxon>
        <taxon>Ascomycota</taxon>
        <taxon>Pezizomycotina</taxon>
        <taxon>Leotiomycetes</taxon>
        <taxon>Helotiales</taxon>
        <taxon>Sclerotiniaceae</taxon>
        <taxon>Botrytis</taxon>
    </lineage>
</organism>
<comment type="caution">
    <text evidence="1">The sequence shown here is derived from an EMBL/GenBank/DDBJ whole genome shotgun (WGS) entry which is preliminary data.</text>
</comment>
<protein>
    <submittedName>
        <fullName evidence="1">Putative polyketide synthase protein</fullName>
    </submittedName>
</protein>
<dbReference type="Proteomes" id="UP000531561">
    <property type="component" value="Unassembled WGS sequence"/>
</dbReference>
<dbReference type="EMBL" id="JABFCT010000019">
    <property type="protein sequence ID" value="KAF5868976.1"/>
    <property type="molecule type" value="Genomic_DNA"/>
</dbReference>
<reference evidence="1 2" key="1">
    <citation type="journal article" date="2020" name="Phytopathology">
        <title>A high-quality genome resource of Botrytis fragariae, a new and rapidly spreading fungal pathogen causing strawberry gray mold in the U.S.A.</title>
        <authorList>
            <person name="Wu Y."/>
            <person name="Saski C.A."/>
            <person name="Schnabel G."/>
            <person name="Xiao S."/>
            <person name="Hu M."/>
        </authorList>
    </citation>
    <scope>NUCLEOTIDE SEQUENCE [LARGE SCALE GENOMIC DNA]</scope>
    <source>
        <strain evidence="1 2">BVB16</strain>
    </source>
</reference>
<gene>
    <name evidence="1" type="ORF">Bfra_011943sa</name>
</gene>
<dbReference type="AlphaFoldDB" id="A0A8H6AJV6"/>
<proteinExistence type="predicted"/>
<evidence type="ECO:0000313" key="2">
    <source>
        <dbReference type="Proteomes" id="UP000531561"/>
    </source>
</evidence>
<name>A0A8H6AJV6_9HELO</name>
<keyword evidence="2" id="KW-1185">Reference proteome</keyword>
<dbReference type="Gene3D" id="3.40.50.150">
    <property type="entry name" value="Vaccinia Virus protein VP39"/>
    <property type="match status" value="1"/>
</dbReference>
<dbReference type="InterPro" id="IPR029063">
    <property type="entry name" value="SAM-dependent_MTases_sf"/>
</dbReference>
<dbReference type="OrthoDB" id="429813at2759"/>